<organism evidence="2 3">
    <name type="scientific">Mucilaginibacter humi</name>
    <dbReference type="NCBI Taxonomy" id="2732510"/>
    <lineage>
        <taxon>Bacteria</taxon>
        <taxon>Pseudomonadati</taxon>
        <taxon>Bacteroidota</taxon>
        <taxon>Sphingobacteriia</taxon>
        <taxon>Sphingobacteriales</taxon>
        <taxon>Sphingobacteriaceae</taxon>
        <taxon>Mucilaginibacter</taxon>
    </lineage>
</organism>
<dbReference type="EMBL" id="JABFCR010000013">
    <property type="protein sequence ID" value="NNU33561.1"/>
    <property type="molecule type" value="Genomic_DNA"/>
</dbReference>
<evidence type="ECO:0000256" key="1">
    <source>
        <dbReference type="SAM" id="Phobius"/>
    </source>
</evidence>
<comment type="caution">
    <text evidence="2">The sequence shown here is derived from an EMBL/GenBank/DDBJ whole genome shotgun (WGS) entry which is preliminary data.</text>
</comment>
<keyword evidence="1" id="KW-1133">Transmembrane helix</keyword>
<dbReference type="RefSeq" id="WP_175269253.1">
    <property type="nucleotide sequence ID" value="NZ_JABFCR010000013.1"/>
</dbReference>
<evidence type="ECO:0000313" key="3">
    <source>
        <dbReference type="Proteomes" id="UP000566071"/>
    </source>
</evidence>
<sequence>MKTDFKNISDLKRTVADDPNFQAELQKDPVGVIANIQDSPLTTDVWIYRIVVIALGTTILSLVLGVLILVGTGQFKDDKAVPTILTAIGSAAIGALAGLLAPSPQKTPN</sequence>
<protein>
    <submittedName>
        <fullName evidence="2">Uncharacterized protein</fullName>
    </submittedName>
</protein>
<name>A0ABX1W1M7_9SPHI</name>
<gene>
    <name evidence="2" type="ORF">HK413_04320</name>
</gene>
<reference evidence="2 3" key="1">
    <citation type="submission" date="2020-05" db="EMBL/GenBank/DDBJ databases">
        <authorList>
            <person name="Khan S.A."/>
            <person name="Jeon C.O."/>
            <person name="Chun B.H."/>
        </authorList>
    </citation>
    <scope>NUCLEOTIDE SEQUENCE [LARGE SCALE GENOMIC DNA]</scope>
    <source>
        <strain evidence="2 3">S1162</strain>
    </source>
</reference>
<keyword evidence="3" id="KW-1185">Reference proteome</keyword>
<evidence type="ECO:0000313" key="2">
    <source>
        <dbReference type="EMBL" id="NNU33561.1"/>
    </source>
</evidence>
<keyword evidence="1" id="KW-0812">Transmembrane</keyword>
<dbReference type="Proteomes" id="UP000566071">
    <property type="component" value="Unassembled WGS sequence"/>
</dbReference>
<keyword evidence="1" id="KW-0472">Membrane</keyword>
<feature type="transmembrane region" description="Helical" evidence="1">
    <location>
        <begin position="82"/>
        <end position="101"/>
    </location>
</feature>
<feature type="transmembrane region" description="Helical" evidence="1">
    <location>
        <begin position="46"/>
        <end position="70"/>
    </location>
</feature>
<proteinExistence type="predicted"/>
<accession>A0ABX1W1M7</accession>